<dbReference type="PANTHER" id="PTHR47506:SF6">
    <property type="entry name" value="HTH-TYPE TRANSCRIPTIONAL REPRESSOR NEMR"/>
    <property type="match status" value="1"/>
</dbReference>
<gene>
    <name evidence="6" type="ORF">ACFY05_31430</name>
</gene>
<keyword evidence="3" id="KW-0804">Transcription</keyword>
<accession>A0ABW6VFN6</accession>
<dbReference type="Gene3D" id="1.10.357.10">
    <property type="entry name" value="Tetracycline Repressor, domain 2"/>
    <property type="match status" value="1"/>
</dbReference>
<keyword evidence="7" id="KW-1185">Reference proteome</keyword>
<sequence>MGRPKNPARRDELLEKCCDHLLEHGVSGVSLRPLAAEVGASPRTLLYHFGSREELIAEALRRCRARHLAVADAFVRDATPVGGDIAGVLATLWTHSATPAARPFLLLFLDAYTCALRSGDGEGEILTELFGRWHDRITGELTAAGADPGPAASVASLAIAVHRGLLIEWLATGDSARLDAARAAALDMLGALASRALARGGPGA</sequence>
<evidence type="ECO:0000256" key="4">
    <source>
        <dbReference type="PROSITE-ProRule" id="PRU00335"/>
    </source>
</evidence>
<evidence type="ECO:0000313" key="6">
    <source>
        <dbReference type="EMBL" id="MFF4777377.1"/>
    </source>
</evidence>
<evidence type="ECO:0000256" key="3">
    <source>
        <dbReference type="ARBA" id="ARBA00023163"/>
    </source>
</evidence>
<dbReference type="RefSeq" id="WP_387345773.1">
    <property type="nucleotide sequence ID" value="NZ_JBIAXI010000023.1"/>
</dbReference>
<keyword evidence="2 4" id="KW-0238">DNA-binding</keyword>
<feature type="domain" description="HTH tetR-type" evidence="5">
    <location>
        <begin position="7"/>
        <end position="67"/>
    </location>
</feature>
<dbReference type="PANTHER" id="PTHR47506">
    <property type="entry name" value="TRANSCRIPTIONAL REGULATORY PROTEIN"/>
    <property type="match status" value="1"/>
</dbReference>
<evidence type="ECO:0000256" key="1">
    <source>
        <dbReference type="ARBA" id="ARBA00023015"/>
    </source>
</evidence>
<reference evidence="6 7" key="1">
    <citation type="submission" date="2024-10" db="EMBL/GenBank/DDBJ databases">
        <title>The Natural Products Discovery Center: Release of the First 8490 Sequenced Strains for Exploring Actinobacteria Biosynthetic Diversity.</title>
        <authorList>
            <person name="Kalkreuter E."/>
            <person name="Kautsar S.A."/>
            <person name="Yang D."/>
            <person name="Bader C.D."/>
            <person name="Teijaro C.N."/>
            <person name="Fluegel L."/>
            <person name="Davis C.M."/>
            <person name="Simpson J.R."/>
            <person name="Lauterbach L."/>
            <person name="Steele A.D."/>
            <person name="Gui C."/>
            <person name="Meng S."/>
            <person name="Li G."/>
            <person name="Viehrig K."/>
            <person name="Ye F."/>
            <person name="Su P."/>
            <person name="Kiefer A.F."/>
            <person name="Nichols A."/>
            <person name="Cepeda A.J."/>
            <person name="Yan W."/>
            <person name="Fan B."/>
            <person name="Jiang Y."/>
            <person name="Adhikari A."/>
            <person name="Zheng C.-J."/>
            <person name="Schuster L."/>
            <person name="Cowan T.M."/>
            <person name="Smanski M.J."/>
            <person name="Chevrette M.G."/>
            <person name="De Carvalho L.P.S."/>
            <person name="Shen B."/>
        </authorList>
    </citation>
    <scope>NUCLEOTIDE SEQUENCE [LARGE SCALE GENOMIC DNA]</scope>
    <source>
        <strain evidence="6 7">NPDC001281</strain>
    </source>
</reference>
<name>A0ABW6VFN6_MICFU</name>
<dbReference type="InterPro" id="IPR009057">
    <property type="entry name" value="Homeodomain-like_sf"/>
</dbReference>
<evidence type="ECO:0000259" key="5">
    <source>
        <dbReference type="PROSITE" id="PS50977"/>
    </source>
</evidence>
<dbReference type="SUPFAM" id="SSF48498">
    <property type="entry name" value="Tetracyclin repressor-like, C-terminal domain"/>
    <property type="match status" value="1"/>
</dbReference>
<organism evidence="6 7">
    <name type="scientific">Microtetraspora fusca</name>
    <dbReference type="NCBI Taxonomy" id="1997"/>
    <lineage>
        <taxon>Bacteria</taxon>
        <taxon>Bacillati</taxon>
        <taxon>Actinomycetota</taxon>
        <taxon>Actinomycetes</taxon>
        <taxon>Streptosporangiales</taxon>
        <taxon>Streptosporangiaceae</taxon>
        <taxon>Microtetraspora</taxon>
    </lineage>
</organism>
<proteinExistence type="predicted"/>
<comment type="caution">
    <text evidence="6">The sequence shown here is derived from an EMBL/GenBank/DDBJ whole genome shotgun (WGS) entry which is preliminary data.</text>
</comment>
<feature type="DNA-binding region" description="H-T-H motif" evidence="4">
    <location>
        <begin position="30"/>
        <end position="49"/>
    </location>
</feature>
<keyword evidence="1" id="KW-0805">Transcription regulation</keyword>
<dbReference type="InterPro" id="IPR036271">
    <property type="entry name" value="Tet_transcr_reg_TetR-rel_C_sf"/>
</dbReference>
<dbReference type="EMBL" id="JBIAXI010000023">
    <property type="protein sequence ID" value="MFF4777377.1"/>
    <property type="molecule type" value="Genomic_DNA"/>
</dbReference>
<dbReference type="SUPFAM" id="SSF46689">
    <property type="entry name" value="Homeodomain-like"/>
    <property type="match status" value="1"/>
</dbReference>
<dbReference type="Proteomes" id="UP001602119">
    <property type="component" value="Unassembled WGS sequence"/>
</dbReference>
<evidence type="ECO:0000313" key="7">
    <source>
        <dbReference type="Proteomes" id="UP001602119"/>
    </source>
</evidence>
<evidence type="ECO:0000256" key="2">
    <source>
        <dbReference type="ARBA" id="ARBA00023125"/>
    </source>
</evidence>
<dbReference type="InterPro" id="IPR001647">
    <property type="entry name" value="HTH_TetR"/>
</dbReference>
<dbReference type="Pfam" id="PF00440">
    <property type="entry name" value="TetR_N"/>
    <property type="match status" value="1"/>
</dbReference>
<dbReference type="PROSITE" id="PS50977">
    <property type="entry name" value="HTH_TETR_2"/>
    <property type="match status" value="1"/>
</dbReference>
<protein>
    <submittedName>
        <fullName evidence="6">TetR/AcrR family transcriptional regulator</fullName>
    </submittedName>
</protein>